<evidence type="ECO:0000313" key="3">
    <source>
        <dbReference type="Proteomes" id="UP000660262"/>
    </source>
</evidence>
<dbReference type="EMBL" id="BNJQ01000024">
    <property type="protein sequence ID" value="GHP09194.1"/>
    <property type="molecule type" value="Genomic_DNA"/>
</dbReference>
<keyword evidence="3" id="KW-1185">Reference proteome</keyword>
<proteinExistence type="predicted"/>
<dbReference type="OrthoDB" id="523309at2759"/>
<dbReference type="Proteomes" id="UP000660262">
    <property type="component" value="Unassembled WGS sequence"/>
</dbReference>
<name>A0A830HPV2_9CHLO</name>
<gene>
    <name evidence="2" type="ORF">PPROV_000793100</name>
</gene>
<feature type="compositionally biased region" description="Polar residues" evidence="1">
    <location>
        <begin position="52"/>
        <end position="64"/>
    </location>
</feature>
<protein>
    <submittedName>
        <fullName evidence="2">Uncharacterized protein</fullName>
    </submittedName>
</protein>
<dbReference type="AlphaFoldDB" id="A0A830HPV2"/>
<reference evidence="2" key="1">
    <citation type="submission" date="2020-10" db="EMBL/GenBank/DDBJ databases">
        <title>Unveiling of a novel bifunctional photoreceptor, Dualchrome1, isolated from a cosmopolitan green alga.</title>
        <authorList>
            <person name="Suzuki S."/>
            <person name="Kawachi M."/>
        </authorList>
    </citation>
    <scope>NUCLEOTIDE SEQUENCE</scope>
    <source>
        <strain evidence="2">NIES 2893</strain>
    </source>
</reference>
<sequence>MANYVNENNPMPPRPTGKRIVNSRASEHENWNFLKADANTPAAPTERKQGPVNGSTSSWEQQNAWKHKRSIEDIQPHAERVANLNAAQARNAACSELRTQRLHEVNEYNAFNPTTCDEAPGAAGHNRNNAHKTGVLQGNSRPLGHRVEEYLQAPQPTLGGRVYRPGHETDAQWDRAEFGMETRTRSDKRVDGIVKEGTTQPNRITAKDNLTYCL</sequence>
<accession>A0A830HPV2</accession>
<feature type="region of interest" description="Disordered" evidence="1">
    <location>
        <begin position="1"/>
        <end position="66"/>
    </location>
</feature>
<evidence type="ECO:0000256" key="1">
    <source>
        <dbReference type="SAM" id="MobiDB-lite"/>
    </source>
</evidence>
<evidence type="ECO:0000313" key="2">
    <source>
        <dbReference type="EMBL" id="GHP09194.1"/>
    </source>
</evidence>
<organism evidence="2 3">
    <name type="scientific">Pycnococcus provasolii</name>
    <dbReference type="NCBI Taxonomy" id="41880"/>
    <lineage>
        <taxon>Eukaryota</taxon>
        <taxon>Viridiplantae</taxon>
        <taxon>Chlorophyta</taxon>
        <taxon>Pseudoscourfieldiophyceae</taxon>
        <taxon>Pseudoscourfieldiales</taxon>
        <taxon>Pycnococcaceae</taxon>
        <taxon>Pycnococcus</taxon>
    </lineage>
</organism>
<comment type="caution">
    <text evidence="2">The sequence shown here is derived from an EMBL/GenBank/DDBJ whole genome shotgun (WGS) entry which is preliminary data.</text>
</comment>